<dbReference type="Proteomes" id="UP000316921">
    <property type="component" value="Chromosome"/>
</dbReference>
<dbReference type="InterPro" id="IPR015943">
    <property type="entry name" value="WD40/YVTN_repeat-like_dom_sf"/>
</dbReference>
<evidence type="ECO:0000313" key="3">
    <source>
        <dbReference type="Proteomes" id="UP000316921"/>
    </source>
</evidence>
<keyword evidence="3" id="KW-1185">Reference proteome</keyword>
<organism evidence="2 3">
    <name type="scientific">Engelhardtia mirabilis</name>
    <dbReference type="NCBI Taxonomy" id="2528011"/>
    <lineage>
        <taxon>Bacteria</taxon>
        <taxon>Pseudomonadati</taxon>
        <taxon>Planctomycetota</taxon>
        <taxon>Planctomycetia</taxon>
        <taxon>Planctomycetia incertae sedis</taxon>
        <taxon>Engelhardtia</taxon>
    </lineage>
</organism>
<dbReference type="EMBL" id="CP036287">
    <property type="protein sequence ID" value="QDU68626.1"/>
    <property type="molecule type" value="Genomic_DNA"/>
</dbReference>
<dbReference type="InterPro" id="IPR011044">
    <property type="entry name" value="Quino_amine_DH_bsu"/>
</dbReference>
<gene>
    <name evidence="2" type="ORF">Pla133_37270</name>
</gene>
<proteinExistence type="predicted"/>
<dbReference type="RefSeq" id="WP_145067800.1">
    <property type="nucleotide sequence ID" value="NZ_CP036287.1"/>
</dbReference>
<dbReference type="Gene3D" id="2.130.10.10">
    <property type="entry name" value="YVTN repeat-like/Quinoprotein amine dehydrogenase"/>
    <property type="match status" value="1"/>
</dbReference>
<dbReference type="AlphaFoldDB" id="A0A518BNV5"/>
<evidence type="ECO:0000313" key="2">
    <source>
        <dbReference type="EMBL" id="QDU68626.1"/>
    </source>
</evidence>
<feature type="signal peptide" evidence="1">
    <location>
        <begin position="1"/>
        <end position="25"/>
    </location>
</feature>
<protein>
    <submittedName>
        <fullName evidence="2">Uncharacterized protein</fullName>
    </submittedName>
</protein>
<reference evidence="2 3" key="1">
    <citation type="submission" date="2019-02" db="EMBL/GenBank/DDBJ databases">
        <title>Deep-cultivation of Planctomycetes and their phenomic and genomic characterization uncovers novel biology.</title>
        <authorList>
            <person name="Wiegand S."/>
            <person name="Jogler M."/>
            <person name="Boedeker C."/>
            <person name="Pinto D."/>
            <person name="Vollmers J."/>
            <person name="Rivas-Marin E."/>
            <person name="Kohn T."/>
            <person name="Peeters S.H."/>
            <person name="Heuer A."/>
            <person name="Rast P."/>
            <person name="Oberbeckmann S."/>
            <person name="Bunk B."/>
            <person name="Jeske O."/>
            <person name="Meyerdierks A."/>
            <person name="Storesund J.E."/>
            <person name="Kallscheuer N."/>
            <person name="Luecker S."/>
            <person name="Lage O.M."/>
            <person name="Pohl T."/>
            <person name="Merkel B.J."/>
            <person name="Hornburger P."/>
            <person name="Mueller R.-W."/>
            <person name="Bruemmer F."/>
            <person name="Labrenz M."/>
            <person name="Spormann A.M."/>
            <person name="Op den Camp H."/>
            <person name="Overmann J."/>
            <person name="Amann R."/>
            <person name="Jetten M.S.M."/>
            <person name="Mascher T."/>
            <person name="Medema M.H."/>
            <person name="Devos D.P."/>
            <person name="Kaster A.-K."/>
            <person name="Ovreas L."/>
            <person name="Rohde M."/>
            <person name="Galperin M.Y."/>
            <person name="Jogler C."/>
        </authorList>
    </citation>
    <scope>NUCLEOTIDE SEQUENCE [LARGE SCALE GENOMIC DNA]</scope>
    <source>
        <strain evidence="2 3">Pla133</strain>
    </source>
</reference>
<sequence length="533" mass="54283" precursor="true">MHLTPPTLGPRVVVALAALALPLAAQTPVAPFTKGPRWEHATDAQAPAIARDVTFLAAGNLVAAGLAHGQPRLSLLGAQSEPSGAELSEDGVSWAGAEGVLAVDAVAGSCIAAAGITETGGERMRVARYTPTAQQAWSPAWTVDLASLGNGGNRLATRADLALVAQSVDAPLRVRLTALDVAQGALRWEVELAGGTLRALELSSGDGRALVLAGTELWVVETTGGQVIFHRHDDAAARSAALSGDGNTVVVGTGAKLEVLVDARDGKGYLPTATITGGAADYPVAVDLSADGGFLALGWWDGLTGRTVRLETWDLAVTPTRINYLAQVGPPFGPQNFVSEARVTADGRRAAFGLWGLGFGEPEVVLFDRDQAQPVLAESLAGSVYAIDLSADGTRLAAARKQGHANVLGSLGAVELLDTGERALELTSTAIGGGATEVWLAAPSGVDAALLIGTQAVRPLPVPGVLGLSQLDLSKPWALVPAQPAGPDRFVVPLSIAPAAAGLELVLQGLALTTGPSGPSAVLLEDAARPPIL</sequence>
<keyword evidence="1" id="KW-0732">Signal</keyword>
<evidence type="ECO:0000256" key="1">
    <source>
        <dbReference type="SAM" id="SignalP"/>
    </source>
</evidence>
<name>A0A518BNV5_9BACT</name>
<accession>A0A518BNV5</accession>
<dbReference type="SUPFAM" id="SSF50969">
    <property type="entry name" value="YVTN repeat-like/Quinoprotein amine dehydrogenase"/>
    <property type="match status" value="1"/>
</dbReference>
<feature type="chain" id="PRO_5021841837" evidence="1">
    <location>
        <begin position="26"/>
        <end position="533"/>
    </location>
</feature>
<dbReference type="KEGG" id="pbap:Pla133_37270"/>